<evidence type="ECO:0000256" key="1">
    <source>
        <dbReference type="SAM" id="MobiDB-lite"/>
    </source>
</evidence>
<dbReference type="STRING" id="1611254.A0A2G5TVQ3"/>
<dbReference type="PANTHER" id="PTHR22921:SF27">
    <property type="entry name" value="C2H2-TYPE DOMAIN-CONTAINING PROTEIN-RELATED"/>
    <property type="match status" value="1"/>
</dbReference>
<organism evidence="2 3">
    <name type="scientific">Caenorhabditis nigoni</name>
    <dbReference type="NCBI Taxonomy" id="1611254"/>
    <lineage>
        <taxon>Eukaryota</taxon>
        <taxon>Metazoa</taxon>
        <taxon>Ecdysozoa</taxon>
        <taxon>Nematoda</taxon>
        <taxon>Chromadorea</taxon>
        <taxon>Rhabditida</taxon>
        <taxon>Rhabditina</taxon>
        <taxon>Rhabditomorpha</taxon>
        <taxon>Rhabditoidea</taxon>
        <taxon>Rhabditidae</taxon>
        <taxon>Peloderinae</taxon>
        <taxon>Caenorhabditis</taxon>
    </lineage>
</organism>
<reference evidence="3" key="1">
    <citation type="submission" date="2017-10" db="EMBL/GenBank/DDBJ databases">
        <title>Rapid genome shrinkage in a self-fertile nematode reveals novel sperm competition proteins.</title>
        <authorList>
            <person name="Yin D."/>
            <person name="Schwarz E.M."/>
            <person name="Thomas C.G."/>
            <person name="Felde R.L."/>
            <person name="Korf I.F."/>
            <person name="Cutter A.D."/>
            <person name="Schartner C.M."/>
            <person name="Ralston E.J."/>
            <person name="Meyer B.J."/>
            <person name="Haag E.S."/>
        </authorList>
    </citation>
    <scope>NUCLEOTIDE SEQUENCE [LARGE SCALE GENOMIC DNA]</scope>
    <source>
        <strain evidence="3">JU1422</strain>
    </source>
</reference>
<accession>A0A2G5TVQ3</accession>
<dbReference type="Proteomes" id="UP000230233">
    <property type="component" value="Chromosome IV"/>
</dbReference>
<sequence length="431" mass="48578">MMTRAGLKTQTSVPKIKKGESEKPILSSSESDEDEPVRKLAKKAVTAHRNMQNLSEFEDDDQEPMKLDKPIKSELLTTPKIPKPPLDNEITTNNLNIFETGREKAMGEFMKNSQFEPTYMKNMKIERANRERERHRSSIKANESEFVGSHSQSCEVSNNNKWNPISFGRKYMYDSNEGVPLSKAAIEEGIMKLTKNKRPFDSSEFLKIASEFHGNSPLLESLSIGMAVMTEAFNSGFRNSSQSGNTSNLKPFIISNIGFNLTQAKKNESLIVLPSGCQFFMSQALTNYQASNYTSSEYKTHGKSIVRRIFSIIATKDPFFPAYSASENTHCYCPLGSSFFTKISNFLISGFVQTQSDELETYTIRMCRDALGNLIDRVRKQFIVHHPETNAEQLAIELKSLLTSHGNVPNNMEFLSEHDENEQPSTSSAGY</sequence>
<dbReference type="EMBL" id="PDUG01000004">
    <property type="protein sequence ID" value="PIC31323.1"/>
    <property type="molecule type" value="Genomic_DNA"/>
</dbReference>
<evidence type="ECO:0000313" key="3">
    <source>
        <dbReference type="Proteomes" id="UP000230233"/>
    </source>
</evidence>
<gene>
    <name evidence="2" type="primary">Cnig_chr_IV.g12063</name>
    <name evidence="2" type="ORF">B9Z55_012063</name>
</gene>
<evidence type="ECO:0000313" key="2">
    <source>
        <dbReference type="EMBL" id="PIC31323.1"/>
    </source>
</evidence>
<keyword evidence="3" id="KW-1185">Reference proteome</keyword>
<proteinExistence type="predicted"/>
<feature type="region of interest" description="Disordered" evidence="1">
    <location>
        <begin position="1"/>
        <end position="64"/>
    </location>
</feature>
<dbReference type="AlphaFoldDB" id="A0A2G5TVQ3"/>
<feature type="region of interest" description="Disordered" evidence="1">
    <location>
        <begin position="411"/>
        <end position="431"/>
    </location>
</feature>
<dbReference type="PANTHER" id="PTHR22921">
    <property type="entry name" value="PROTEIN CBG20088-RELATED"/>
    <property type="match status" value="1"/>
</dbReference>
<dbReference type="OrthoDB" id="10458675at2759"/>
<comment type="caution">
    <text evidence="2">The sequence shown here is derived from an EMBL/GenBank/DDBJ whole genome shotgun (WGS) entry which is preliminary data.</text>
</comment>
<name>A0A2G5TVQ3_9PELO</name>
<protein>
    <submittedName>
        <fullName evidence="2">Uncharacterized protein</fullName>
    </submittedName>
</protein>